<protein>
    <submittedName>
        <fullName evidence="9">Membrane transport protein</fullName>
    </submittedName>
</protein>
<keyword evidence="6 8" id="KW-1133">Transmembrane helix</keyword>
<keyword evidence="5 8" id="KW-0812">Transmembrane</keyword>
<dbReference type="PANTHER" id="PTHR36838:SF1">
    <property type="entry name" value="SLR1864 PROTEIN"/>
    <property type="match status" value="1"/>
</dbReference>
<evidence type="ECO:0000256" key="7">
    <source>
        <dbReference type="ARBA" id="ARBA00023136"/>
    </source>
</evidence>
<feature type="transmembrane region" description="Helical" evidence="8">
    <location>
        <begin position="36"/>
        <end position="54"/>
    </location>
</feature>
<evidence type="ECO:0000313" key="9">
    <source>
        <dbReference type="EMBL" id="OPZ93145.1"/>
    </source>
</evidence>
<evidence type="ECO:0000256" key="1">
    <source>
        <dbReference type="ARBA" id="ARBA00004651"/>
    </source>
</evidence>
<dbReference type="AlphaFoldDB" id="A0A1V5MJ27"/>
<accession>A0A1V5MJ27</accession>
<evidence type="ECO:0000256" key="5">
    <source>
        <dbReference type="ARBA" id="ARBA00022692"/>
    </source>
</evidence>
<keyword evidence="4" id="KW-1003">Cell membrane</keyword>
<proteinExistence type="inferred from homology"/>
<feature type="transmembrane region" description="Helical" evidence="8">
    <location>
        <begin position="66"/>
        <end position="89"/>
    </location>
</feature>
<comment type="caution">
    <text evidence="9">The sequence shown here is derived from an EMBL/GenBank/DDBJ whole genome shotgun (WGS) entry which is preliminary data.</text>
</comment>
<feature type="transmembrane region" description="Helical" evidence="8">
    <location>
        <begin position="162"/>
        <end position="180"/>
    </location>
</feature>
<evidence type="ECO:0000256" key="4">
    <source>
        <dbReference type="ARBA" id="ARBA00022475"/>
    </source>
</evidence>
<dbReference type="Proteomes" id="UP000485484">
    <property type="component" value="Unassembled WGS sequence"/>
</dbReference>
<feature type="transmembrane region" description="Helical" evidence="8">
    <location>
        <begin position="101"/>
        <end position="122"/>
    </location>
</feature>
<dbReference type="GO" id="GO:0055085">
    <property type="term" value="P:transmembrane transport"/>
    <property type="evidence" value="ECO:0007669"/>
    <property type="project" value="InterPro"/>
</dbReference>
<reference evidence="9 10" key="1">
    <citation type="submission" date="2017-02" db="EMBL/GenBank/DDBJ databases">
        <title>Delving into the versatile metabolic prowess of the omnipresent phylum Bacteroidetes.</title>
        <authorList>
            <person name="Nobu M.K."/>
            <person name="Mei R."/>
            <person name="Narihiro T."/>
            <person name="Kuroda K."/>
            <person name="Liu W.-T."/>
        </authorList>
    </citation>
    <scope>NUCLEOTIDE SEQUENCE [LARGE SCALE GENOMIC DNA]</scope>
    <source>
        <strain evidence="9">ADurb.Bin417</strain>
    </source>
</reference>
<comment type="similarity">
    <text evidence="2">Belongs to the auxin efflux carrier (TC 2.A.69) family.</text>
</comment>
<sequence length="318" mass="34680">MFIKILLRVFSIFLMIMLGAIARRRGILDSEATRRLALSVTNFFYPAMIFSSLVRNFDLASLLRNWTLPAGTIMIMLLGYLVGLAALRVLDFEKPAEGHAFHFQCTINNYSFLPLPIILLFWGNAGVAGLLFSSLGSEISVWTFGVLALTGNRLRRDSLRNLLSLPMLSIAAAILTIVVRDFPAAGSLPAEAAAALMNVLDLFGKATVPLAMFQVGSRISELTPRHLFTLNQFYVVLLRLTLIPALALILLFSLPLDPLPRLVLGMVAIMPGAIASVVLSDVYGADREFAASSVMATHLFSLLTIPAWMTLLLASAGR</sequence>
<feature type="transmembrane region" description="Helical" evidence="8">
    <location>
        <begin position="295"/>
        <end position="316"/>
    </location>
</feature>
<name>A0A1V5MJ27_UNCT6</name>
<evidence type="ECO:0000256" key="6">
    <source>
        <dbReference type="ARBA" id="ARBA00022989"/>
    </source>
</evidence>
<dbReference type="PANTHER" id="PTHR36838">
    <property type="entry name" value="AUXIN EFFLUX CARRIER FAMILY PROTEIN"/>
    <property type="match status" value="1"/>
</dbReference>
<dbReference type="InterPro" id="IPR004776">
    <property type="entry name" value="Mem_transp_PIN-like"/>
</dbReference>
<keyword evidence="7 8" id="KW-0472">Membrane</keyword>
<gene>
    <name evidence="9" type="ORF">BWY73_00467</name>
</gene>
<evidence type="ECO:0000256" key="2">
    <source>
        <dbReference type="ARBA" id="ARBA00010145"/>
    </source>
</evidence>
<keyword evidence="3" id="KW-0813">Transport</keyword>
<feature type="transmembrane region" description="Helical" evidence="8">
    <location>
        <begin position="233"/>
        <end position="256"/>
    </location>
</feature>
<feature type="transmembrane region" description="Helical" evidence="8">
    <location>
        <begin position="262"/>
        <end position="283"/>
    </location>
</feature>
<evidence type="ECO:0000256" key="8">
    <source>
        <dbReference type="SAM" id="Phobius"/>
    </source>
</evidence>
<evidence type="ECO:0000313" key="10">
    <source>
        <dbReference type="Proteomes" id="UP000485484"/>
    </source>
</evidence>
<dbReference type="Pfam" id="PF03547">
    <property type="entry name" value="Mem_trans"/>
    <property type="match status" value="2"/>
</dbReference>
<dbReference type="InterPro" id="IPR038770">
    <property type="entry name" value="Na+/solute_symporter_sf"/>
</dbReference>
<evidence type="ECO:0000256" key="3">
    <source>
        <dbReference type="ARBA" id="ARBA00022448"/>
    </source>
</evidence>
<dbReference type="GO" id="GO:0005886">
    <property type="term" value="C:plasma membrane"/>
    <property type="evidence" value="ECO:0007669"/>
    <property type="project" value="UniProtKB-SubCell"/>
</dbReference>
<dbReference type="EMBL" id="MWAK01000042">
    <property type="protein sequence ID" value="OPZ93145.1"/>
    <property type="molecule type" value="Genomic_DNA"/>
</dbReference>
<dbReference type="Gene3D" id="1.20.1530.20">
    <property type="match status" value="1"/>
</dbReference>
<organism evidence="9 10">
    <name type="scientific">candidate division TA06 bacterium ADurb.Bin417</name>
    <dbReference type="NCBI Taxonomy" id="1852828"/>
    <lineage>
        <taxon>Bacteria</taxon>
        <taxon>Bacteria division TA06</taxon>
    </lineage>
</organism>
<comment type="subcellular location">
    <subcellularLocation>
        <location evidence="1">Cell membrane</location>
        <topology evidence="1">Multi-pass membrane protein</topology>
    </subcellularLocation>
</comment>
<feature type="transmembrane region" description="Helical" evidence="8">
    <location>
        <begin position="6"/>
        <end position="24"/>
    </location>
</feature>
<feature type="transmembrane region" description="Helical" evidence="8">
    <location>
        <begin position="128"/>
        <end position="150"/>
    </location>
</feature>